<reference evidence="2" key="1">
    <citation type="submission" date="2023-07" db="EMBL/GenBank/DDBJ databases">
        <title>Molecular identification of indigenous halophilic bacteria isolated from red sea cost, biodegradation of synthetic dyes and assessment of degraded metabolite toxicity.</title>
        <authorList>
            <person name="Chaieb K."/>
            <person name="Altayb H.N."/>
        </authorList>
    </citation>
    <scope>NUCLEOTIDE SEQUENCE [LARGE SCALE GENOMIC DNA]</scope>
    <source>
        <strain evidence="2">K20</strain>
    </source>
</reference>
<dbReference type="EMBL" id="JAIWIU010000045">
    <property type="protein sequence ID" value="MCA2016102.1"/>
    <property type="molecule type" value="Genomic_DNA"/>
</dbReference>
<dbReference type="Proteomes" id="UP001199044">
    <property type="component" value="Unassembled WGS sequence"/>
</dbReference>
<proteinExistence type="predicted"/>
<protein>
    <submittedName>
        <fullName evidence="1">Uncharacterized protein</fullName>
    </submittedName>
</protein>
<name>A0ABS7YMB4_9VIBR</name>
<keyword evidence="2" id="KW-1185">Reference proteome</keyword>
<accession>A0ABS7YMB4</accession>
<comment type="caution">
    <text evidence="1">The sequence shown here is derived from an EMBL/GenBank/DDBJ whole genome shotgun (WGS) entry which is preliminary data.</text>
</comment>
<organism evidence="1 2">
    <name type="scientific">Vibrio tritonius</name>
    <dbReference type="NCBI Taxonomy" id="1435069"/>
    <lineage>
        <taxon>Bacteria</taxon>
        <taxon>Pseudomonadati</taxon>
        <taxon>Pseudomonadota</taxon>
        <taxon>Gammaproteobacteria</taxon>
        <taxon>Vibrionales</taxon>
        <taxon>Vibrionaceae</taxon>
        <taxon>Vibrio</taxon>
    </lineage>
</organism>
<sequence length="62" mass="7318">MNIRENIDVLEQQIYVACSEGDYETVSALEKQLEYLRGKVEHPFDEDPYALEGRTYQDGDWF</sequence>
<evidence type="ECO:0000313" key="1">
    <source>
        <dbReference type="EMBL" id="MCA2016102.1"/>
    </source>
</evidence>
<dbReference type="RefSeq" id="WP_068717867.1">
    <property type="nucleotide sequence ID" value="NZ_AP014636.1"/>
</dbReference>
<gene>
    <name evidence="1" type="ORF">LDJ79_08270</name>
</gene>
<evidence type="ECO:0000313" key="2">
    <source>
        <dbReference type="Proteomes" id="UP001199044"/>
    </source>
</evidence>